<dbReference type="Proteomes" id="UP000249304">
    <property type="component" value="Unassembled WGS sequence"/>
</dbReference>
<dbReference type="EMBL" id="POUD01000574">
    <property type="protein sequence ID" value="PZG01336.1"/>
    <property type="molecule type" value="Genomic_DNA"/>
</dbReference>
<reference evidence="1 2" key="1">
    <citation type="submission" date="2018-01" db="EMBL/GenBank/DDBJ databases">
        <title>Draft genome sequence of Nonomuraea sp. KC333.</title>
        <authorList>
            <person name="Sahin N."/>
            <person name="Saygin H."/>
            <person name="Ay H."/>
        </authorList>
    </citation>
    <scope>NUCLEOTIDE SEQUENCE [LARGE SCALE GENOMIC DNA]</scope>
    <source>
        <strain evidence="1 2">KC333</strain>
    </source>
</reference>
<proteinExistence type="predicted"/>
<accession>A0A2W2CP97</accession>
<keyword evidence="2" id="KW-1185">Reference proteome</keyword>
<name>A0A2W2CP97_9ACTN</name>
<evidence type="ECO:0000313" key="1">
    <source>
        <dbReference type="EMBL" id="PZG01336.1"/>
    </source>
</evidence>
<comment type="caution">
    <text evidence="1">The sequence shown here is derived from an EMBL/GenBank/DDBJ whole genome shotgun (WGS) entry which is preliminary data.</text>
</comment>
<sequence length="116" mass="11766">MLVSVVGVAVVGVPVRSGLALSGIAEERPVMVVLVECEVISSVLVGCVPVGRVLPLPAGPVGGAVRVLRVAKAVAVSSLIIASWARPDSGVRSSRNVRFARRRGDGPGLSRSMGSG</sequence>
<protein>
    <submittedName>
        <fullName evidence="1">Uncharacterized protein</fullName>
    </submittedName>
</protein>
<organism evidence="1 2">
    <name type="scientific">Nonomuraea aridisoli</name>
    <dbReference type="NCBI Taxonomy" id="2070368"/>
    <lineage>
        <taxon>Bacteria</taxon>
        <taxon>Bacillati</taxon>
        <taxon>Actinomycetota</taxon>
        <taxon>Actinomycetes</taxon>
        <taxon>Streptosporangiales</taxon>
        <taxon>Streptosporangiaceae</taxon>
        <taxon>Nonomuraea</taxon>
    </lineage>
</organism>
<gene>
    <name evidence="1" type="ORF">C1J01_48060</name>
</gene>
<feature type="non-terminal residue" evidence="1">
    <location>
        <position position="116"/>
    </location>
</feature>
<evidence type="ECO:0000313" key="2">
    <source>
        <dbReference type="Proteomes" id="UP000249304"/>
    </source>
</evidence>
<dbReference type="AlphaFoldDB" id="A0A2W2CP97"/>